<keyword evidence="2" id="KW-0812">Transmembrane</keyword>
<proteinExistence type="predicted"/>
<keyword evidence="2" id="KW-1133">Transmembrane helix</keyword>
<accession>A0A430HVN3</accession>
<evidence type="ECO:0000313" key="3">
    <source>
        <dbReference type="EMBL" id="RSZ61551.1"/>
    </source>
</evidence>
<dbReference type="EMBL" id="RXHJ01000019">
    <property type="protein sequence ID" value="RSZ61551.1"/>
    <property type="molecule type" value="Genomic_DNA"/>
</dbReference>
<dbReference type="InterPro" id="IPR020109">
    <property type="entry name" value="Holin_r1t"/>
</dbReference>
<reference evidence="3 4" key="1">
    <citation type="submission" date="2018-12" db="EMBL/GenBank/DDBJ databases">
        <title>YIM 101343 draft genome.</title>
        <authorList>
            <person name="Chen X."/>
        </authorList>
    </citation>
    <scope>NUCLEOTIDE SEQUENCE [LARGE SCALE GENOMIC DNA]</scope>
    <source>
        <strain evidence="3 4">YIM 101343</strain>
    </source>
</reference>
<evidence type="ECO:0000256" key="2">
    <source>
        <dbReference type="SAM" id="Phobius"/>
    </source>
</evidence>
<dbReference type="Pfam" id="PF16945">
    <property type="entry name" value="Phage_r1t_holin"/>
    <property type="match status" value="1"/>
</dbReference>
<sequence length="83" mass="8475">MITTAFWADALERAVKTAAQAVLGVFVAGVTIMSVSWVEAAAIAGTAALVSILTSIASSGVRHQDSGSLIRQPHPLPDDAATN</sequence>
<evidence type="ECO:0000256" key="1">
    <source>
        <dbReference type="SAM" id="MobiDB-lite"/>
    </source>
</evidence>
<keyword evidence="2" id="KW-0472">Membrane</keyword>
<keyword evidence="4" id="KW-1185">Reference proteome</keyword>
<dbReference type="Proteomes" id="UP000274907">
    <property type="component" value="Unassembled WGS sequence"/>
</dbReference>
<name>A0A430HVN3_9CORY</name>
<feature type="transmembrane region" description="Helical" evidence="2">
    <location>
        <begin position="21"/>
        <end position="37"/>
    </location>
</feature>
<protein>
    <submittedName>
        <fullName evidence="3">Holin</fullName>
    </submittedName>
</protein>
<feature type="region of interest" description="Disordered" evidence="1">
    <location>
        <begin position="64"/>
        <end position="83"/>
    </location>
</feature>
<gene>
    <name evidence="3" type="ORF">EAH68_12885</name>
</gene>
<evidence type="ECO:0000313" key="4">
    <source>
        <dbReference type="Proteomes" id="UP000274907"/>
    </source>
</evidence>
<dbReference type="RefSeq" id="WP_126121748.1">
    <property type="nucleotide sequence ID" value="NZ_RXHJ01000019.1"/>
</dbReference>
<dbReference type="OrthoDB" id="3394330at2"/>
<organism evidence="3 4">
    <name type="scientific">Corynebacterium hylobatis</name>
    <dbReference type="NCBI Taxonomy" id="1859290"/>
    <lineage>
        <taxon>Bacteria</taxon>
        <taxon>Bacillati</taxon>
        <taxon>Actinomycetota</taxon>
        <taxon>Actinomycetes</taxon>
        <taxon>Mycobacteriales</taxon>
        <taxon>Corynebacteriaceae</taxon>
        <taxon>Corynebacterium</taxon>
    </lineage>
</organism>
<comment type="caution">
    <text evidence="3">The sequence shown here is derived from an EMBL/GenBank/DDBJ whole genome shotgun (WGS) entry which is preliminary data.</text>
</comment>
<dbReference type="AlphaFoldDB" id="A0A430HVN3"/>